<dbReference type="AlphaFoldDB" id="A0A0S4N9H2"/>
<keyword evidence="12" id="KW-1185">Reference proteome</keyword>
<dbReference type="PANTHER" id="PTHR30616">
    <property type="entry name" value="UNCHARACTERIZED PROTEIN YFIH"/>
    <property type="match status" value="1"/>
</dbReference>
<comment type="catalytic activity">
    <reaction evidence="9">
        <text>S-methyl-5'-thioadenosine + phosphate = 5-(methylsulfanyl)-alpha-D-ribose 1-phosphate + adenine</text>
        <dbReference type="Rhea" id="RHEA:11852"/>
        <dbReference type="ChEBI" id="CHEBI:16708"/>
        <dbReference type="ChEBI" id="CHEBI:17509"/>
        <dbReference type="ChEBI" id="CHEBI:43474"/>
        <dbReference type="ChEBI" id="CHEBI:58533"/>
        <dbReference type="EC" id="2.4.2.28"/>
    </reaction>
    <physiologicalReaction direction="left-to-right" evidence="9">
        <dbReference type="Rhea" id="RHEA:11853"/>
    </physiologicalReaction>
</comment>
<evidence type="ECO:0000256" key="3">
    <source>
        <dbReference type="ARBA" id="ARBA00022679"/>
    </source>
</evidence>
<dbReference type="Gene3D" id="3.60.140.10">
    <property type="entry name" value="CNF1/YfiH-like putative cysteine hydrolases"/>
    <property type="match status" value="1"/>
</dbReference>
<dbReference type="GO" id="GO:0017061">
    <property type="term" value="F:S-methyl-5-thioadenosine phosphorylase activity"/>
    <property type="evidence" value="ECO:0007669"/>
    <property type="project" value="UniProtKB-EC"/>
</dbReference>
<evidence type="ECO:0000256" key="2">
    <source>
        <dbReference type="ARBA" id="ARBA00007353"/>
    </source>
</evidence>
<evidence type="ECO:0000313" key="11">
    <source>
        <dbReference type="EMBL" id="CUU07496.1"/>
    </source>
</evidence>
<dbReference type="Proteomes" id="UP000320623">
    <property type="component" value="Unassembled WGS sequence"/>
</dbReference>
<protein>
    <recommendedName>
        <fullName evidence="10">Purine nucleoside phosphorylase</fullName>
    </recommendedName>
</protein>
<evidence type="ECO:0000256" key="10">
    <source>
        <dbReference type="RuleBase" id="RU361274"/>
    </source>
</evidence>
<gene>
    <name evidence="11" type="ORF">JGI1_01815</name>
</gene>
<accession>A0A0S4N9H2</accession>
<evidence type="ECO:0000256" key="4">
    <source>
        <dbReference type="ARBA" id="ARBA00022723"/>
    </source>
</evidence>
<dbReference type="InterPro" id="IPR038371">
    <property type="entry name" value="Cu_polyphenol_OxRdtase_sf"/>
</dbReference>
<dbReference type="PANTHER" id="PTHR30616:SF2">
    <property type="entry name" value="PURINE NUCLEOSIDE PHOSPHORYLASE LACC1"/>
    <property type="match status" value="1"/>
</dbReference>
<proteinExistence type="inferred from homology"/>
<comment type="catalytic activity">
    <reaction evidence="8">
        <text>adenosine + phosphate = alpha-D-ribose 1-phosphate + adenine</text>
        <dbReference type="Rhea" id="RHEA:27642"/>
        <dbReference type="ChEBI" id="CHEBI:16335"/>
        <dbReference type="ChEBI" id="CHEBI:16708"/>
        <dbReference type="ChEBI" id="CHEBI:43474"/>
        <dbReference type="ChEBI" id="CHEBI:57720"/>
        <dbReference type="EC" id="2.4.2.1"/>
    </reaction>
    <physiologicalReaction direction="left-to-right" evidence="8">
        <dbReference type="Rhea" id="RHEA:27643"/>
    </physiologicalReaction>
</comment>
<keyword evidence="3" id="KW-0808">Transferase</keyword>
<dbReference type="GO" id="GO:0016787">
    <property type="term" value="F:hydrolase activity"/>
    <property type="evidence" value="ECO:0007669"/>
    <property type="project" value="UniProtKB-KW"/>
</dbReference>
<comment type="similarity">
    <text evidence="2 10">Belongs to the purine nucleoside phosphorylase YfiH/LACC1 family.</text>
</comment>
<dbReference type="STRING" id="1643428.GCA_001442855_01778"/>
<evidence type="ECO:0000256" key="9">
    <source>
        <dbReference type="ARBA" id="ARBA00049893"/>
    </source>
</evidence>
<dbReference type="GO" id="GO:0005507">
    <property type="term" value="F:copper ion binding"/>
    <property type="evidence" value="ECO:0007669"/>
    <property type="project" value="TreeGrafter"/>
</dbReference>
<dbReference type="NCBIfam" id="TIGR00726">
    <property type="entry name" value="peptidoglycan editing factor PgeF"/>
    <property type="match status" value="1"/>
</dbReference>
<dbReference type="InterPro" id="IPR003730">
    <property type="entry name" value="Cu_polyphenol_OxRdtase"/>
</dbReference>
<keyword evidence="5" id="KW-0378">Hydrolase</keyword>
<evidence type="ECO:0000313" key="12">
    <source>
        <dbReference type="Proteomes" id="UP000320623"/>
    </source>
</evidence>
<dbReference type="Pfam" id="PF02578">
    <property type="entry name" value="Cu-oxidase_4"/>
    <property type="match status" value="1"/>
</dbReference>
<dbReference type="CDD" id="cd16833">
    <property type="entry name" value="YfiH"/>
    <property type="match status" value="1"/>
</dbReference>
<evidence type="ECO:0000256" key="6">
    <source>
        <dbReference type="ARBA" id="ARBA00022833"/>
    </source>
</evidence>
<evidence type="ECO:0000256" key="5">
    <source>
        <dbReference type="ARBA" id="ARBA00022801"/>
    </source>
</evidence>
<comment type="catalytic activity">
    <reaction evidence="7">
        <text>adenosine + H2O + H(+) = inosine + NH4(+)</text>
        <dbReference type="Rhea" id="RHEA:24408"/>
        <dbReference type="ChEBI" id="CHEBI:15377"/>
        <dbReference type="ChEBI" id="CHEBI:15378"/>
        <dbReference type="ChEBI" id="CHEBI:16335"/>
        <dbReference type="ChEBI" id="CHEBI:17596"/>
        <dbReference type="ChEBI" id="CHEBI:28938"/>
        <dbReference type="EC" id="3.5.4.4"/>
    </reaction>
    <physiologicalReaction direction="left-to-right" evidence="7">
        <dbReference type="Rhea" id="RHEA:24409"/>
    </physiologicalReaction>
</comment>
<evidence type="ECO:0000256" key="7">
    <source>
        <dbReference type="ARBA" id="ARBA00047989"/>
    </source>
</evidence>
<reference evidence="12" key="1">
    <citation type="submission" date="2015-11" db="EMBL/GenBank/DDBJ databases">
        <authorList>
            <person name="Varghese N."/>
        </authorList>
    </citation>
    <scope>NUCLEOTIDE SEQUENCE [LARGE SCALE GENOMIC DNA]</scope>
</reference>
<comment type="catalytic activity">
    <reaction evidence="1">
        <text>inosine + phosphate = alpha-D-ribose 1-phosphate + hypoxanthine</text>
        <dbReference type="Rhea" id="RHEA:27646"/>
        <dbReference type="ChEBI" id="CHEBI:17368"/>
        <dbReference type="ChEBI" id="CHEBI:17596"/>
        <dbReference type="ChEBI" id="CHEBI:43474"/>
        <dbReference type="ChEBI" id="CHEBI:57720"/>
        <dbReference type="EC" id="2.4.2.1"/>
    </reaction>
    <physiologicalReaction direction="left-to-right" evidence="1">
        <dbReference type="Rhea" id="RHEA:27647"/>
    </physiologicalReaction>
</comment>
<keyword evidence="6" id="KW-0862">Zinc</keyword>
<evidence type="ECO:0000256" key="8">
    <source>
        <dbReference type="ARBA" id="ARBA00048968"/>
    </source>
</evidence>
<dbReference type="InterPro" id="IPR011324">
    <property type="entry name" value="Cytotoxic_necrot_fac-like_cat"/>
</dbReference>
<keyword evidence="4" id="KW-0479">Metal-binding</keyword>
<organism evidence="11 12">
    <name type="scientific">Candidatus Thermokryptus mobilis</name>
    <dbReference type="NCBI Taxonomy" id="1643428"/>
    <lineage>
        <taxon>Bacteria</taxon>
        <taxon>Pseudomonadati</taxon>
        <taxon>Candidatus Kryptoniota</taxon>
        <taxon>Candidatus Thermokryptus</taxon>
    </lineage>
</organism>
<dbReference type="EMBL" id="FAOO01000014">
    <property type="protein sequence ID" value="CUU07496.1"/>
    <property type="molecule type" value="Genomic_DNA"/>
</dbReference>
<dbReference type="SUPFAM" id="SSF64438">
    <property type="entry name" value="CNF1/YfiH-like putative cysteine hydrolases"/>
    <property type="match status" value="1"/>
</dbReference>
<evidence type="ECO:0000256" key="1">
    <source>
        <dbReference type="ARBA" id="ARBA00000553"/>
    </source>
</evidence>
<sequence>MKKLPLLLKPEVFSNFDAILAVMSTKDLNLNFTDNANPELVKENRKIFLAQIGVSEEQLAIPKQIHSANFCVVNSPGIYESCDALMTNKTGIYLVVSVADCAPVFVFDPVKKAIALIHCGWRGAKEKIVEKTIYGMWDSFGSNPSDMIAYIGACASVCCYEVDFEFEKFFNPRFLRFKRDRKYHFDLKGEIYAQLVNSGVKFWNISVSKHCTICEDKLFHSYRRDGDKSGRMWAVFGLNS</sequence>
<name>A0A0S4N9H2_9BACT</name>